<accession>A0ABS0DMZ6</accession>
<evidence type="ECO:0000313" key="2">
    <source>
        <dbReference type="Proteomes" id="UP000600307"/>
    </source>
</evidence>
<keyword evidence="2" id="KW-1185">Reference proteome</keyword>
<evidence type="ECO:0000313" key="1">
    <source>
        <dbReference type="EMBL" id="MBF7955262.1"/>
    </source>
</evidence>
<organism evidence="1 2">
    <name type="scientific">Rahnella victoriana</name>
    <dbReference type="NCBI Taxonomy" id="1510570"/>
    <lineage>
        <taxon>Bacteria</taxon>
        <taxon>Pseudomonadati</taxon>
        <taxon>Pseudomonadota</taxon>
        <taxon>Gammaproteobacteria</taxon>
        <taxon>Enterobacterales</taxon>
        <taxon>Yersiniaceae</taxon>
        <taxon>Rahnella</taxon>
    </lineage>
</organism>
<dbReference type="EMBL" id="JADOBH010000001">
    <property type="protein sequence ID" value="MBF7955262.1"/>
    <property type="molecule type" value="Genomic_DNA"/>
</dbReference>
<sequence>MLINAGQFPIVRVQFNATSVHAANQSPFADFDALLDRNQPFVFINDEGLGSERHEQSQEEMQAIVLWRKKNRHALRERVKGSIYIEPDTDNRMAAESFARTYEKFWGYPMLIVADENEALALAQKILTDCHVSPQ</sequence>
<dbReference type="Proteomes" id="UP000600307">
    <property type="component" value="Unassembled WGS sequence"/>
</dbReference>
<dbReference type="RefSeq" id="WP_095921577.1">
    <property type="nucleotide sequence ID" value="NZ_CBCSED010000001.1"/>
</dbReference>
<gene>
    <name evidence="1" type="ORF">IV431_06820</name>
</gene>
<proteinExistence type="predicted"/>
<comment type="caution">
    <text evidence="1">The sequence shown here is derived from an EMBL/GenBank/DDBJ whole genome shotgun (WGS) entry which is preliminary data.</text>
</comment>
<name>A0ABS0DMZ6_9GAMM</name>
<reference evidence="1 2" key="1">
    <citation type="submission" date="2020-11" db="EMBL/GenBank/DDBJ databases">
        <title>Taxonomic investigation of Rahnella spp.</title>
        <authorList>
            <person name="Lee S.D."/>
        </authorList>
    </citation>
    <scope>NUCLEOTIDE SEQUENCE [LARGE SCALE GENOMIC DNA]</scope>
    <source>
        <strain evidence="1 2">SAP-10</strain>
    </source>
</reference>
<protein>
    <submittedName>
        <fullName evidence="1">Uncharacterized protein</fullName>
    </submittedName>
</protein>